<name>A0ABD2YW66_9GENT</name>
<protein>
    <submittedName>
        <fullName evidence="1">Uncharacterized protein</fullName>
    </submittedName>
</protein>
<dbReference type="Proteomes" id="UP001630127">
    <property type="component" value="Unassembled WGS sequence"/>
</dbReference>
<dbReference type="EMBL" id="JBJUIK010000012">
    <property type="protein sequence ID" value="KAL3510280.1"/>
    <property type="molecule type" value="Genomic_DNA"/>
</dbReference>
<gene>
    <name evidence="1" type="ORF">ACH5RR_029681</name>
</gene>
<proteinExistence type="predicted"/>
<sequence>MEMVEIQLSEVALHPYPSDVKDRNMSFDLKLANHCMHCNTTIGSCKSAFEIPPLVAIPWYALHHNSQKL</sequence>
<accession>A0ABD2YW66</accession>
<organism evidence="1 2">
    <name type="scientific">Cinchona calisaya</name>
    <dbReference type="NCBI Taxonomy" id="153742"/>
    <lineage>
        <taxon>Eukaryota</taxon>
        <taxon>Viridiplantae</taxon>
        <taxon>Streptophyta</taxon>
        <taxon>Embryophyta</taxon>
        <taxon>Tracheophyta</taxon>
        <taxon>Spermatophyta</taxon>
        <taxon>Magnoliopsida</taxon>
        <taxon>eudicotyledons</taxon>
        <taxon>Gunneridae</taxon>
        <taxon>Pentapetalae</taxon>
        <taxon>asterids</taxon>
        <taxon>lamiids</taxon>
        <taxon>Gentianales</taxon>
        <taxon>Rubiaceae</taxon>
        <taxon>Cinchonoideae</taxon>
        <taxon>Cinchoneae</taxon>
        <taxon>Cinchona</taxon>
    </lineage>
</organism>
<keyword evidence="2" id="KW-1185">Reference proteome</keyword>
<evidence type="ECO:0000313" key="1">
    <source>
        <dbReference type="EMBL" id="KAL3510280.1"/>
    </source>
</evidence>
<reference evidence="1 2" key="1">
    <citation type="submission" date="2024-11" db="EMBL/GenBank/DDBJ databases">
        <title>A near-complete genome assembly of Cinchona calisaya.</title>
        <authorList>
            <person name="Lian D.C."/>
            <person name="Zhao X.W."/>
            <person name="Wei L."/>
        </authorList>
    </citation>
    <scope>NUCLEOTIDE SEQUENCE [LARGE SCALE GENOMIC DNA]</scope>
    <source>
        <tissue evidence="1">Nenye</tissue>
    </source>
</reference>
<dbReference type="AlphaFoldDB" id="A0ABD2YW66"/>
<comment type="caution">
    <text evidence="1">The sequence shown here is derived from an EMBL/GenBank/DDBJ whole genome shotgun (WGS) entry which is preliminary data.</text>
</comment>
<evidence type="ECO:0000313" key="2">
    <source>
        <dbReference type="Proteomes" id="UP001630127"/>
    </source>
</evidence>